<keyword evidence="5 10" id="KW-0804">Transcription</keyword>
<organism evidence="13 14">
    <name type="scientific">Perilla frutescens var. hirtella</name>
    <name type="common">Perilla citriodora</name>
    <name type="synonym">Perilla setoyensis</name>
    <dbReference type="NCBI Taxonomy" id="608512"/>
    <lineage>
        <taxon>Eukaryota</taxon>
        <taxon>Viridiplantae</taxon>
        <taxon>Streptophyta</taxon>
        <taxon>Embryophyta</taxon>
        <taxon>Tracheophyta</taxon>
        <taxon>Spermatophyta</taxon>
        <taxon>Magnoliopsida</taxon>
        <taxon>eudicotyledons</taxon>
        <taxon>Gunneridae</taxon>
        <taxon>Pentapetalae</taxon>
        <taxon>asterids</taxon>
        <taxon>lamiids</taxon>
        <taxon>Lamiales</taxon>
        <taxon>Lamiaceae</taxon>
        <taxon>Nepetoideae</taxon>
        <taxon>Elsholtzieae</taxon>
        <taxon>Perilla</taxon>
    </lineage>
</organism>
<dbReference type="Pfam" id="PF00046">
    <property type="entry name" value="Homeodomain"/>
    <property type="match status" value="1"/>
</dbReference>
<gene>
    <name evidence="13" type="ORF">C2S53_018740</name>
</gene>
<comment type="similarity">
    <text evidence="7 10">Belongs to the HD-ZIP homeobox family. Class I subfamily.</text>
</comment>
<dbReference type="InterPro" id="IPR003106">
    <property type="entry name" value="Leu_zip_homeo"/>
</dbReference>
<feature type="domain" description="Homeobox" evidence="12">
    <location>
        <begin position="82"/>
        <end position="142"/>
    </location>
</feature>
<dbReference type="InterPro" id="IPR000047">
    <property type="entry name" value="HTH_motif"/>
</dbReference>
<protein>
    <recommendedName>
        <fullName evidence="10">Homeobox-leucine zipper protein</fullName>
    </recommendedName>
    <alternativeName>
        <fullName evidence="10">HD-ZIP protein</fullName>
    </alternativeName>
    <alternativeName>
        <fullName evidence="10">Homeodomain transcription factor</fullName>
    </alternativeName>
</protein>
<dbReference type="PRINTS" id="PR00031">
    <property type="entry name" value="HTHREPRESSR"/>
</dbReference>
<dbReference type="InterPro" id="IPR017970">
    <property type="entry name" value="Homeobox_CS"/>
</dbReference>
<evidence type="ECO:0000256" key="10">
    <source>
        <dbReference type="RuleBase" id="RU369038"/>
    </source>
</evidence>
<dbReference type="SMART" id="SM00389">
    <property type="entry name" value="HOX"/>
    <property type="match status" value="1"/>
</dbReference>
<dbReference type="InterPro" id="IPR009057">
    <property type="entry name" value="Homeodomain-like_sf"/>
</dbReference>
<dbReference type="GO" id="GO:0000976">
    <property type="term" value="F:transcription cis-regulatory region binding"/>
    <property type="evidence" value="ECO:0007669"/>
    <property type="project" value="UniProtKB-ARBA"/>
</dbReference>
<evidence type="ECO:0000313" key="14">
    <source>
        <dbReference type="Proteomes" id="UP001190926"/>
    </source>
</evidence>
<dbReference type="GO" id="GO:0005634">
    <property type="term" value="C:nucleus"/>
    <property type="evidence" value="ECO:0007669"/>
    <property type="project" value="UniProtKB-SubCell"/>
</dbReference>
<comment type="function">
    <text evidence="10">Transcription factor.</text>
</comment>
<dbReference type="PANTHER" id="PTHR24326:SF606">
    <property type="entry name" value="HOMEOBOX-LEUCINE ZIPPER PROTEIN ATHB-54"/>
    <property type="match status" value="1"/>
</dbReference>
<name>A0AAD4IQS7_PERFH</name>
<evidence type="ECO:0000259" key="12">
    <source>
        <dbReference type="PROSITE" id="PS50071"/>
    </source>
</evidence>
<comment type="caution">
    <text evidence="13">The sequence shown here is derived from an EMBL/GenBank/DDBJ whole genome shotgun (WGS) entry which is preliminary data.</text>
</comment>
<proteinExistence type="inferred from homology"/>
<evidence type="ECO:0000256" key="9">
    <source>
        <dbReference type="RuleBase" id="RU000682"/>
    </source>
</evidence>
<dbReference type="CDD" id="cd00086">
    <property type="entry name" value="homeodomain"/>
    <property type="match status" value="1"/>
</dbReference>
<dbReference type="InterPro" id="IPR001356">
    <property type="entry name" value="HD"/>
</dbReference>
<evidence type="ECO:0000256" key="4">
    <source>
        <dbReference type="ARBA" id="ARBA00023155"/>
    </source>
</evidence>
<accession>A0AAD4IQS7</accession>
<evidence type="ECO:0000256" key="11">
    <source>
        <dbReference type="SAM" id="MobiDB-lite"/>
    </source>
</evidence>
<evidence type="ECO:0000313" key="13">
    <source>
        <dbReference type="EMBL" id="KAH6757046.1"/>
    </source>
</evidence>
<evidence type="ECO:0000256" key="6">
    <source>
        <dbReference type="ARBA" id="ARBA00023242"/>
    </source>
</evidence>
<feature type="region of interest" description="Disordered" evidence="11">
    <location>
        <begin position="223"/>
        <end position="257"/>
    </location>
</feature>
<keyword evidence="4 8" id="KW-0371">Homeobox</keyword>
<keyword evidence="6 8" id="KW-0539">Nucleus</keyword>
<sequence length="326" mass="36474">MAGRELAGGGGGGALDLTKKMRACAHDRPLDSVFASAPSNSFLGPRGMVSFGCVGSVNGSGNSLYQSFDLQENGEEYLDDYFNQPEKKRRLSVDQVQFLERSFEAENKLEPERKVQLANELGLQPRQIAVWFQNRRARWKTKHLETEYETLHASFKSLKTDYDYLLKENEKLKAEVLHLKHNGVAQDSEHVNSRLCDIEETSEAMPKEATDAAAAYMISTDEEHKVSGLTSKNEEQSSTKSDVTNEDSPRLTDGAHPWLVESGDSSHDFDPVQSVLSCHAEDCLNEELLQRSCVFPKIEDAYCHPHATSCGYGFAVEDNAFSFWSY</sequence>
<comment type="subcellular location">
    <subcellularLocation>
        <location evidence="1 8 9">Nucleus</location>
    </subcellularLocation>
</comment>
<dbReference type="Pfam" id="PF02183">
    <property type="entry name" value="HALZ"/>
    <property type="match status" value="1"/>
</dbReference>
<dbReference type="PANTHER" id="PTHR24326">
    <property type="entry name" value="HOMEOBOX-LEUCINE ZIPPER PROTEIN"/>
    <property type="match status" value="1"/>
</dbReference>
<dbReference type="Gene3D" id="1.10.10.60">
    <property type="entry name" value="Homeodomain-like"/>
    <property type="match status" value="1"/>
</dbReference>
<feature type="DNA-binding region" description="Homeobox" evidence="8">
    <location>
        <begin position="84"/>
        <end position="143"/>
    </location>
</feature>
<dbReference type="GO" id="GO:0045893">
    <property type="term" value="P:positive regulation of DNA-templated transcription"/>
    <property type="evidence" value="ECO:0007669"/>
    <property type="project" value="TreeGrafter"/>
</dbReference>
<evidence type="ECO:0000256" key="7">
    <source>
        <dbReference type="ARBA" id="ARBA00025748"/>
    </source>
</evidence>
<evidence type="ECO:0000256" key="1">
    <source>
        <dbReference type="ARBA" id="ARBA00004123"/>
    </source>
</evidence>
<evidence type="ECO:0000256" key="2">
    <source>
        <dbReference type="ARBA" id="ARBA00023015"/>
    </source>
</evidence>
<dbReference type="PROSITE" id="PS50071">
    <property type="entry name" value="HOMEOBOX_2"/>
    <property type="match status" value="1"/>
</dbReference>
<evidence type="ECO:0000256" key="8">
    <source>
        <dbReference type="PROSITE-ProRule" id="PRU00108"/>
    </source>
</evidence>
<dbReference type="AlphaFoldDB" id="A0AAD4IQS7"/>
<dbReference type="SUPFAM" id="SSF46689">
    <property type="entry name" value="Homeodomain-like"/>
    <property type="match status" value="1"/>
</dbReference>
<reference evidence="13 14" key="1">
    <citation type="journal article" date="2021" name="Nat. Commun.">
        <title>Incipient diploidization of the medicinal plant Perilla within 10,000 years.</title>
        <authorList>
            <person name="Zhang Y."/>
            <person name="Shen Q."/>
            <person name="Leng L."/>
            <person name="Zhang D."/>
            <person name="Chen S."/>
            <person name="Shi Y."/>
            <person name="Ning Z."/>
            <person name="Chen S."/>
        </authorList>
    </citation>
    <scope>NUCLEOTIDE SEQUENCE [LARGE SCALE GENOMIC DNA]</scope>
    <source>
        <strain evidence="14">cv. PC099</strain>
    </source>
</reference>
<dbReference type="FunFam" id="1.10.10.60:FF:000144">
    <property type="entry name" value="homeobox-leucine zipper protein ATHB-6-like"/>
    <property type="match status" value="1"/>
</dbReference>
<dbReference type="InterPro" id="IPR045224">
    <property type="entry name" value="HDZip_class_I_plant"/>
</dbReference>
<dbReference type="GO" id="GO:0000981">
    <property type="term" value="F:DNA-binding transcription factor activity, RNA polymerase II-specific"/>
    <property type="evidence" value="ECO:0007669"/>
    <property type="project" value="UniProtKB-UniRule"/>
</dbReference>
<evidence type="ECO:0000256" key="3">
    <source>
        <dbReference type="ARBA" id="ARBA00023125"/>
    </source>
</evidence>
<dbReference type="PROSITE" id="PS00027">
    <property type="entry name" value="HOMEOBOX_1"/>
    <property type="match status" value="1"/>
</dbReference>
<dbReference type="Proteomes" id="UP001190926">
    <property type="component" value="Unassembled WGS sequence"/>
</dbReference>
<evidence type="ECO:0000256" key="5">
    <source>
        <dbReference type="ARBA" id="ARBA00023163"/>
    </source>
</evidence>
<keyword evidence="3 8" id="KW-0238">DNA-binding</keyword>
<dbReference type="EMBL" id="SDAM02029498">
    <property type="protein sequence ID" value="KAH6757046.1"/>
    <property type="molecule type" value="Genomic_DNA"/>
</dbReference>
<keyword evidence="14" id="KW-1185">Reference proteome</keyword>
<feature type="compositionally biased region" description="Basic and acidic residues" evidence="11">
    <location>
        <begin position="223"/>
        <end position="237"/>
    </location>
</feature>
<keyword evidence="2 10" id="KW-0805">Transcription regulation</keyword>